<evidence type="ECO:0000313" key="1">
    <source>
        <dbReference type="EMBL" id="MFM0642205.1"/>
    </source>
</evidence>
<organism evidence="1 2">
    <name type="scientific">Paraburkholderia metrosideri</name>
    <dbReference type="NCBI Taxonomy" id="580937"/>
    <lineage>
        <taxon>Bacteria</taxon>
        <taxon>Pseudomonadati</taxon>
        <taxon>Pseudomonadota</taxon>
        <taxon>Betaproteobacteria</taxon>
        <taxon>Burkholderiales</taxon>
        <taxon>Burkholderiaceae</taxon>
        <taxon>Paraburkholderia</taxon>
    </lineage>
</organism>
<evidence type="ECO:0000313" key="2">
    <source>
        <dbReference type="Proteomes" id="UP001629432"/>
    </source>
</evidence>
<proteinExistence type="predicted"/>
<dbReference type="Pfam" id="PF18928">
    <property type="entry name" value="DUF5677"/>
    <property type="match status" value="1"/>
</dbReference>
<protein>
    <submittedName>
        <fullName evidence="1">DUF5677 domain-containing protein</fullName>
    </submittedName>
</protein>
<dbReference type="EMBL" id="JAQQCF010000061">
    <property type="protein sequence ID" value="MFM0642205.1"/>
    <property type="molecule type" value="Genomic_DNA"/>
</dbReference>
<dbReference type="RefSeq" id="WP_408242069.1">
    <property type="nucleotide sequence ID" value="NZ_JAQQCF010000061.1"/>
</dbReference>
<sequence>MTFETEGFAGASSAALRVDQRKRHNALLAFADDCAGVALEIAGLLTTAKNRGQLTVGAYFARCVTHYQAAITLAESGMTLESLSLSRGLLETVFVMLAVAENAVAPRELAGHDYASRVKHANTLLNAKDYPNVEQFKAQLNEFVEQDEGSMTIDMREFARRGKALGTYDGLYRHLSHHAAHPSLSAVDDYFEKRNDGSFGVRLKPLLDKTPAAILTATTGILLACFACEKVGLHTEEMRTVLQSTWKKCQILDRQYGPWA</sequence>
<dbReference type="Proteomes" id="UP001629432">
    <property type="component" value="Unassembled WGS sequence"/>
</dbReference>
<accession>A0ABW9E3M7</accession>
<reference evidence="1 2" key="1">
    <citation type="journal article" date="2024" name="Chem. Sci.">
        <title>Discovery of megapolipeptins by genome mining of a Burkholderiales bacteria collection.</title>
        <authorList>
            <person name="Paulo B.S."/>
            <person name="Recchia M.J.J."/>
            <person name="Lee S."/>
            <person name="Fergusson C.H."/>
            <person name="Romanowski S.B."/>
            <person name="Hernandez A."/>
            <person name="Krull N."/>
            <person name="Liu D.Y."/>
            <person name="Cavanagh H."/>
            <person name="Bos A."/>
            <person name="Gray C.A."/>
            <person name="Murphy B.T."/>
            <person name="Linington R.G."/>
            <person name="Eustaquio A.S."/>
        </authorList>
    </citation>
    <scope>NUCLEOTIDE SEQUENCE [LARGE SCALE GENOMIC DNA]</scope>
    <source>
        <strain evidence="1 2">RL17-338-BIC-A</strain>
    </source>
</reference>
<dbReference type="InterPro" id="IPR043733">
    <property type="entry name" value="DUF5677"/>
</dbReference>
<gene>
    <name evidence="1" type="ORF">PQQ63_36575</name>
</gene>
<keyword evidence="2" id="KW-1185">Reference proteome</keyword>
<name>A0ABW9E3M7_9BURK</name>
<comment type="caution">
    <text evidence="1">The sequence shown here is derived from an EMBL/GenBank/DDBJ whole genome shotgun (WGS) entry which is preliminary data.</text>
</comment>